<evidence type="ECO:0000256" key="8">
    <source>
        <dbReference type="SAM" id="Coils"/>
    </source>
</evidence>
<protein>
    <recommendedName>
        <fullName evidence="9">Xylanolytic transcriptional activator regulatory domain-containing protein</fullName>
    </recommendedName>
</protein>
<sequence length="572" mass="63936">MLTLLPIGAIAELQAENEEQKRQIEVLQQQLDNAISAQFMSSTPAIVQHVIPPPPPALSTGSTTIAEIFVFQLLKVEIDLDAASQLLVTSIARQFGFTLPSVPVHTSRPTLPDTPGKVPLYRPDRQQAELMIETLQLLYPEGSDPNLDKIDGARPDVRIYRLYIIFAIGASLLPKDPDNPNTAQLRAIALAHFPAALRADDITCLCCVMLFAIYTMTDSAPMDPLHTVRMTAGLAVELGYLQDHLALPWKAREMRKRIFWSIYCMDRSVSSTMNHLPVIQEDAIQITLPSTVPELAGRHTTFMDPVTMFRQTVLLRRLQGLVSSELHFPTTNSSEEAEKTFVRIRNEIDTWYDDLPASYPSATWSACKHPYLVVNYHLLLVRLYSPSPLMPRPTHAGLSVLRQSAFRVIEMYGAGHEGYRMRQNFITVSHIVLACTALVYTLTEGEGDPLHWGLRKWRLSALQQIEAAQKLLANFCCHLTYATRYTEAFAQLTSDLQSRLREVDPVEPQSSWLAADQATSISSDSSLEPALRVDLTTQTIESSDQRLGQNTTINEFSVDDFLASFDLGSFPA</sequence>
<dbReference type="InterPro" id="IPR007219">
    <property type="entry name" value="XnlR_reg_dom"/>
</dbReference>
<evidence type="ECO:0000313" key="10">
    <source>
        <dbReference type="EMBL" id="KAK8850767.1"/>
    </source>
</evidence>
<proteinExistence type="predicted"/>
<accession>A0AAW0YY59</accession>
<evidence type="ECO:0000256" key="4">
    <source>
        <dbReference type="ARBA" id="ARBA00023015"/>
    </source>
</evidence>
<evidence type="ECO:0000256" key="2">
    <source>
        <dbReference type="ARBA" id="ARBA00022723"/>
    </source>
</evidence>
<evidence type="ECO:0000256" key="7">
    <source>
        <dbReference type="ARBA" id="ARBA00023242"/>
    </source>
</evidence>
<evidence type="ECO:0000256" key="1">
    <source>
        <dbReference type="ARBA" id="ARBA00004123"/>
    </source>
</evidence>
<dbReference type="GO" id="GO:0000981">
    <property type="term" value="F:DNA-binding transcription factor activity, RNA polymerase II-specific"/>
    <property type="evidence" value="ECO:0007669"/>
    <property type="project" value="TreeGrafter"/>
</dbReference>
<organism evidence="10 11">
    <name type="scientific">Kwoniella newhampshirensis</name>
    <dbReference type="NCBI Taxonomy" id="1651941"/>
    <lineage>
        <taxon>Eukaryota</taxon>
        <taxon>Fungi</taxon>
        <taxon>Dikarya</taxon>
        <taxon>Basidiomycota</taxon>
        <taxon>Agaricomycotina</taxon>
        <taxon>Tremellomycetes</taxon>
        <taxon>Tremellales</taxon>
        <taxon>Cryptococcaceae</taxon>
        <taxon>Kwoniella</taxon>
    </lineage>
</organism>
<keyword evidence="11" id="KW-1185">Reference proteome</keyword>
<evidence type="ECO:0000256" key="5">
    <source>
        <dbReference type="ARBA" id="ARBA00023125"/>
    </source>
</evidence>
<evidence type="ECO:0000256" key="3">
    <source>
        <dbReference type="ARBA" id="ARBA00022833"/>
    </source>
</evidence>
<dbReference type="PANTHER" id="PTHR47782">
    <property type="entry name" value="ZN(II)2CYS6 TRANSCRIPTION FACTOR (EUROFUNG)-RELATED"/>
    <property type="match status" value="1"/>
</dbReference>
<keyword evidence="5" id="KW-0238">DNA-binding</keyword>
<evidence type="ECO:0000256" key="6">
    <source>
        <dbReference type="ARBA" id="ARBA00023163"/>
    </source>
</evidence>
<keyword evidence="2" id="KW-0479">Metal-binding</keyword>
<comment type="caution">
    <text evidence="10">The sequence shown here is derived from an EMBL/GenBank/DDBJ whole genome shotgun (WGS) entry which is preliminary data.</text>
</comment>
<feature type="coiled-coil region" evidence="8">
    <location>
        <begin position="10"/>
        <end position="37"/>
    </location>
</feature>
<dbReference type="AlphaFoldDB" id="A0AAW0YY59"/>
<dbReference type="PANTHER" id="PTHR47782:SF7">
    <property type="entry name" value="PROTEIN STB5"/>
    <property type="match status" value="1"/>
</dbReference>
<dbReference type="GeneID" id="92181945"/>
<dbReference type="GO" id="GO:0006351">
    <property type="term" value="P:DNA-templated transcription"/>
    <property type="evidence" value="ECO:0007669"/>
    <property type="project" value="InterPro"/>
</dbReference>
<feature type="domain" description="Xylanolytic transcriptional activator regulatory" evidence="9">
    <location>
        <begin position="224"/>
        <end position="295"/>
    </location>
</feature>
<evidence type="ECO:0000259" key="9">
    <source>
        <dbReference type="SMART" id="SM00906"/>
    </source>
</evidence>
<name>A0AAW0YY59_9TREE</name>
<dbReference type="Proteomes" id="UP001388673">
    <property type="component" value="Unassembled WGS sequence"/>
</dbReference>
<dbReference type="EMBL" id="JBCAWK010000008">
    <property type="protein sequence ID" value="KAK8850767.1"/>
    <property type="molecule type" value="Genomic_DNA"/>
</dbReference>
<dbReference type="GO" id="GO:0045944">
    <property type="term" value="P:positive regulation of transcription by RNA polymerase II"/>
    <property type="evidence" value="ECO:0007669"/>
    <property type="project" value="TreeGrafter"/>
</dbReference>
<dbReference type="GO" id="GO:0043565">
    <property type="term" value="F:sequence-specific DNA binding"/>
    <property type="evidence" value="ECO:0007669"/>
    <property type="project" value="TreeGrafter"/>
</dbReference>
<dbReference type="InterPro" id="IPR052202">
    <property type="entry name" value="Yeast_MetPath_Reg"/>
</dbReference>
<dbReference type="GO" id="GO:0008270">
    <property type="term" value="F:zinc ion binding"/>
    <property type="evidence" value="ECO:0007669"/>
    <property type="project" value="InterPro"/>
</dbReference>
<dbReference type="SMART" id="SM00906">
    <property type="entry name" value="Fungal_trans"/>
    <property type="match status" value="1"/>
</dbReference>
<keyword evidence="3" id="KW-0862">Zinc</keyword>
<reference evidence="10 11" key="1">
    <citation type="journal article" date="2024" name="bioRxiv">
        <title>Comparative genomics of Cryptococcus and Kwoniella reveals pathogenesis evolution and contrasting karyotype dynamics via intercentromeric recombination or chromosome fusion.</title>
        <authorList>
            <person name="Coelho M.A."/>
            <person name="David-Palma M."/>
            <person name="Shea T."/>
            <person name="Bowers K."/>
            <person name="McGinley-Smith S."/>
            <person name="Mohammad A.W."/>
            <person name="Gnirke A."/>
            <person name="Yurkov A.M."/>
            <person name="Nowrousian M."/>
            <person name="Sun S."/>
            <person name="Cuomo C.A."/>
            <person name="Heitman J."/>
        </authorList>
    </citation>
    <scope>NUCLEOTIDE SEQUENCE [LARGE SCALE GENOMIC DNA]</scope>
    <source>
        <strain evidence="10 11">CBS 13917</strain>
    </source>
</reference>
<keyword evidence="4" id="KW-0805">Transcription regulation</keyword>
<comment type="subcellular location">
    <subcellularLocation>
        <location evidence="1">Nucleus</location>
    </subcellularLocation>
</comment>
<keyword evidence="6" id="KW-0804">Transcription</keyword>
<dbReference type="CDD" id="cd12148">
    <property type="entry name" value="fungal_TF_MHR"/>
    <property type="match status" value="1"/>
</dbReference>
<dbReference type="KEGG" id="kne:92181945"/>
<gene>
    <name evidence="10" type="ORF">IAR55_004687</name>
</gene>
<keyword evidence="7" id="KW-0539">Nucleus</keyword>
<dbReference type="GO" id="GO:0005634">
    <property type="term" value="C:nucleus"/>
    <property type="evidence" value="ECO:0007669"/>
    <property type="project" value="UniProtKB-SubCell"/>
</dbReference>
<evidence type="ECO:0000313" key="11">
    <source>
        <dbReference type="Proteomes" id="UP001388673"/>
    </source>
</evidence>
<dbReference type="RefSeq" id="XP_066802198.1">
    <property type="nucleotide sequence ID" value="XM_066947784.1"/>
</dbReference>
<keyword evidence="8" id="KW-0175">Coiled coil</keyword>
<dbReference type="Pfam" id="PF04082">
    <property type="entry name" value="Fungal_trans"/>
    <property type="match status" value="1"/>
</dbReference>